<dbReference type="EMBL" id="MHVJ01000008">
    <property type="protein sequence ID" value="OHA91744.1"/>
    <property type="molecule type" value="Genomic_DNA"/>
</dbReference>
<accession>A0A1G2T3A7</accession>
<protein>
    <submittedName>
        <fullName evidence="1">Uncharacterized protein</fullName>
    </submittedName>
</protein>
<name>A0A1G2T3A7_9BACT</name>
<reference evidence="1 2" key="1">
    <citation type="journal article" date="2016" name="Nat. Commun.">
        <title>Thousands of microbial genomes shed light on interconnected biogeochemical processes in an aquifer system.</title>
        <authorList>
            <person name="Anantharaman K."/>
            <person name="Brown C.T."/>
            <person name="Hug L.A."/>
            <person name="Sharon I."/>
            <person name="Castelle C.J."/>
            <person name="Probst A.J."/>
            <person name="Thomas B.C."/>
            <person name="Singh A."/>
            <person name="Wilkins M.J."/>
            <person name="Karaoz U."/>
            <person name="Brodie E.L."/>
            <person name="Williams K.H."/>
            <person name="Hubbard S.S."/>
            <person name="Banfield J.F."/>
        </authorList>
    </citation>
    <scope>NUCLEOTIDE SEQUENCE [LARGE SCALE GENOMIC DNA]</scope>
</reference>
<sequence length="83" mass="9277">MAIEVALNPIVVCFRARYQAELFFPTGLIGSGQCPIVLSSEKPSVKEAFGSAGRMSTWITPAETEQCPYDYHRRAKKPKKGWE</sequence>
<dbReference type="AlphaFoldDB" id="A0A1G2T3A7"/>
<dbReference type="Proteomes" id="UP000178612">
    <property type="component" value="Unassembled WGS sequence"/>
</dbReference>
<evidence type="ECO:0000313" key="2">
    <source>
        <dbReference type="Proteomes" id="UP000178612"/>
    </source>
</evidence>
<proteinExistence type="predicted"/>
<organism evidence="1 2">
    <name type="scientific">Candidatus Zambryskibacteria bacterium RIFCSPHIGHO2_01_FULL_49_18</name>
    <dbReference type="NCBI Taxonomy" id="1802740"/>
    <lineage>
        <taxon>Bacteria</taxon>
        <taxon>Candidatus Zambryskiibacteriota</taxon>
    </lineage>
</organism>
<comment type="caution">
    <text evidence="1">The sequence shown here is derived from an EMBL/GenBank/DDBJ whole genome shotgun (WGS) entry which is preliminary data.</text>
</comment>
<gene>
    <name evidence="1" type="ORF">A2758_03195</name>
</gene>
<evidence type="ECO:0000313" key="1">
    <source>
        <dbReference type="EMBL" id="OHA91744.1"/>
    </source>
</evidence>